<protein>
    <submittedName>
        <fullName evidence="1">Heme oxygenase-like protein</fullName>
    </submittedName>
</protein>
<gene>
    <name evidence="1" type="ORF">BDY19DRAFT_984630</name>
</gene>
<accession>A0ACB8U837</accession>
<dbReference type="EMBL" id="MU274908">
    <property type="protein sequence ID" value="KAI0090311.1"/>
    <property type="molecule type" value="Genomic_DNA"/>
</dbReference>
<dbReference type="Proteomes" id="UP001055072">
    <property type="component" value="Unassembled WGS sequence"/>
</dbReference>
<proteinExistence type="predicted"/>
<name>A0ACB8U837_9APHY</name>
<evidence type="ECO:0000313" key="1">
    <source>
        <dbReference type="EMBL" id="KAI0090311.1"/>
    </source>
</evidence>
<sequence>MSTTAPSLTSHLLSLSTPIPYTAATKHEFLATAAKGLLSSDRLSLYLFQDRLYAAHGYPRFIGHILSAIPFSSLHGLRSPQEGFNRRILEVLTYSLQNVVRETGFFVETAEKYGLKLDGWRERKATRDYTAETIRVAASGGLEGGLVFLWAMERVYLDAWKYVKSQLSNAAKPPSEALAGLVDNWTNTEFEKFVKDLEDIVNGLGIQPGTEAGNRAEEIWARVIELEAAFWPPEGDIALLFL</sequence>
<keyword evidence="2" id="KW-1185">Reference proteome</keyword>
<evidence type="ECO:0000313" key="2">
    <source>
        <dbReference type="Proteomes" id="UP001055072"/>
    </source>
</evidence>
<comment type="caution">
    <text evidence="1">The sequence shown here is derived from an EMBL/GenBank/DDBJ whole genome shotgun (WGS) entry which is preliminary data.</text>
</comment>
<organism evidence="1 2">
    <name type="scientific">Irpex rosettiformis</name>
    <dbReference type="NCBI Taxonomy" id="378272"/>
    <lineage>
        <taxon>Eukaryota</taxon>
        <taxon>Fungi</taxon>
        <taxon>Dikarya</taxon>
        <taxon>Basidiomycota</taxon>
        <taxon>Agaricomycotina</taxon>
        <taxon>Agaricomycetes</taxon>
        <taxon>Polyporales</taxon>
        <taxon>Irpicaceae</taxon>
        <taxon>Irpex</taxon>
    </lineage>
</organism>
<reference evidence="1" key="1">
    <citation type="journal article" date="2021" name="Environ. Microbiol.">
        <title>Gene family expansions and transcriptome signatures uncover fungal adaptations to wood decay.</title>
        <authorList>
            <person name="Hage H."/>
            <person name="Miyauchi S."/>
            <person name="Viragh M."/>
            <person name="Drula E."/>
            <person name="Min B."/>
            <person name="Chaduli D."/>
            <person name="Navarro D."/>
            <person name="Favel A."/>
            <person name="Norest M."/>
            <person name="Lesage-Meessen L."/>
            <person name="Balint B."/>
            <person name="Merenyi Z."/>
            <person name="de Eugenio L."/>
            <person name="Morin E."/>
            <person name="Martinez A.T."/>
            <person name="Baldrian P."/>
            <person name="Stursova M."/>
            <person name="Martinez M.J."/>
            <person name="Novotny C."/>
            <person name="Magnuson J.K."/>
            <person name="Spatafora J.W."/>
            <person name="Maurice S."/>
            <person name="Pangilinan J."/>
            <person name="Andreopoulos W."/>
            <person name="LaButti K."/>
            <person name="Hundley H."/>
            <person name="Na H."/>
            <person name="Kuo A."/>
            <person name="Barry K."/>
            <person name="Lipzen A."/>
            <person name="Henrissat B."/>
            <person name="Riley R."/>
            <person name="Ahrendt S."/>
            <person name="Nagy L.G."/>
            <person name="Grigoriev I.V."/>
            <person name="Martin F."/>
            <person name="Rosso M.N."/>
        </authorList>
    </citation>
    <scope>NUCLEOTIDE SEQUENCE</scope>
    <source>
        <strain evidence="1">CBS 384.51</strain>
    </source>
</reference>